<feature type="signal peptide" evidence="2">
    <location>
        <begin position="1"/>
        <end position="27"/>
    </location>
</feature>
<name>A0AAN7VCP5_9COLE</name>
<proteinExistence type="predicted"/>
<organism evidence="3 4">
    <name type="scientific">Pyrocoelia pectoralis</name>
    <dbReference type="NCBI Taxonomy" id="417401"/>
    <lineage>
        <taxon>Eukaryota</taxon>
        <taxon>Metazoa</taxon>
        <taxon>Ecdysozoa</taxon>
        <taxon>Arthropoda</taxon>
        <taxon>Hexapoda</taxon>
        <taxon>Insecta</taxon>
        <taxon>Pterygota</taxon>
        <taxon>Neoptera</taxon>
        <taxon>Endopterygota</taxon>
        <taxon>Coleoptera</taxon>
        <taxon>Polyphaga</taxon>
        <taxon>Elateriformia</taxon>
        <taxon>Elateroidea</taxon>
        <taxon>Lampyridae</taxon>
        <taxon>Lampyrinae</taxon>
        <taxon>Pyrocoelia</taxon>
    </lineage>
</organism>
<keyword evidence="4" id="KW-1185">Reference proteome</keyword>
<reference evidence="3 4" key="1">
    <citation type="journal article" date="2024" name="Insects">
        <title>An Improved Chromosome-Level Genome Assembly of the Firefly Pyrocoelia pectoralis.</title>
        <authorList>
            <person name="Fu X."/>
            <person name="Meyer-Rochow V.B."/>
            <person name="Ballantyne L."/>
            <person name="Zhu X."/>
        </authorList>
    </citation>
    <scope>NUCLEOTIDE SEQUENCE [LARGE SCALE GENOMIC DNA]</scope>
    <source>
        <strain evidence="3">XCY_ONT2</strain>
    </source>
</reference>
<gene>
    <name evidence="3" type="ORF">RI129_006966</name>
</gene>
<dbReference type="Proteomes" id="UP001329430">
    <property type="component" value="Chromosome 5"/>
</dbReference>
<dbReference type="EMBL" id="JAVRBK010000005">
    <property type="protein sequence ID" value="KAK5643121.1"/>
    <property type="molecule type" value="Genomic_DNA"/>
</dbReference>
<sequence length="164" mass="18738">MDILTRSILLYLVSFIVVCLHLTPNSAHPKDLVTSPSQHEDSTRGKRGFVVTKNKPGPIRQVFGIVYEQWNDTRFTLNSISKLFNEQFLPENASLTTTPAPATNVSTRAPPYRITRSELIRILRRNIKGLARLYNIELKDALKQSEITRKQFRANVTKEVAKFL</sequence>
<protein>
    <submittedName>
        <fullName evidence="3">Uncharacterized protein</fullName>
    </submittedName>
</protein>
<feature type="region of interest" description="Disordered" evidence="1">
    <location>
        <begin position="29"/>
        <end position="51"/>
    </location>
</feature>
<evidence type="ECO:0000256" key="2">
    <source>
        <dbReference type="SAM" id="SignalP"/>
    </source>
</evidence>
<comment type="caution">
    <text evidence="3">The sequence shown here is derived from an EMBL/GenBank/DDBJ whole genome shotgun (WGS) entry which is preliminary data.</text>
</comment>
<evidence type="ECO:0000256" key="1">
    <source>
        <dbReference type="SAM" id="MobiDB-lite"/>
    </source>
</evidence>
<evidence type="ECO:0000313" key="3">
    <source>
        <dbReference type="EMBL" id="KAK5643121.1"/>
    </source>
</evidence>
<feature type="chain" id="PRO_5042957218" evidence="2">
    <location>
        <begin position="28"/>
        <end position="164"/>
    </location>
</feature>
<keyword evidence="2" id="KW-0732">Signal</keyword>
<dbReference type="AlphaFoldDB" id="A0AAN7VCP5"/>
<accession>A0AAN7VCP5</accession>
<evidence type="ECO:0000313" key="4">
    <source>
        <dbReference type="Proteomes" id="UP001329430"/>
    </source>
</evidence>